<gene>
    <name evidence="9" type="ORF">O1V66_07590</name>
</gene>
<dbReference type="Pfam" id="PF00005">
    <property type="entry name" value="ABC_tran"/>
    <property type="match status" value="1"/>
</dbReference>
<protein>
    <submittedName>
        <fullName evidence="9">Amino acid ABC transporter ATP-binding protein</fullName>
    </submittedName>
</protein>
<keyword evidence="10" id="KW-1185">Reference proteome</keyword>
<keyword evidence="7" id="KW-0472">Membrane</keyword>
<dbReference type="PROSITE" id="PS00211">
    <property type="entry name" value="ABC_TRANSPORTER_1"/>
    <property type="match status" value="1"/>
</dbReference>
<evidence type="ECO:0000256" key="3">
    <source>
        <dbReference type="ARBA" id="ARBA00022448"/>
    </source>
</evidence>
<accession>A0ABY7HSS1</accession>
<keyword evidence="3" id="KW-0813">Transport</keyword>
<evidence type="ECO:0000259" key="8">
    <source>
        <dbReference type="PROSITE" id="PS50893"/>
    </source>
</evidence>
<organism evidence="9 10">
    <name type="scientific">Rouxiella chamberiensis</name>
    <dbReference type="NCBI Taxonomy" id="1513468"/>
    <lineage>
        <taxon>Bacteria</taxon>
        <taxon>Pseudomonadati</taxon>
        <taxon>Pseudomonadota</taxon>
        <taxon>Gammaproteobacteria</taxon>
        <taxon>Enterobacterales</taxon>
        <taxon>Yersiniaceae</taxon>
        <taxon>Rouxiella</taxon>
    </lineage>
</organism>
<evidence type="ECO:0000256" key="6">
    <source>
        <dbReference type="ARBA" id="ARBA00022840"/>
    </source>
</evidence>
<evidence type="ECO:0000256" key="5">
    <source>
        <dbReference type="ARBA" id="ARBA00022741"/>
    </source>
</evidence>
<dbReference type="RefSeq" id="WP_082051001.1">
    <property type="nucleotide sequence ID" value="NZ_CP114058.1"/>
</dbReference>
<dbReference type="InterPro" id="IPR027417">
    <property type="entry name" value="P-loop_NTPase"/>
</dbReference>
<reference evidence="9" key="1">
    <citation type="submission" date="2022-12" db="EMBL/GenBank/DDBJ databases">
        <title>Complete genome sequence of an Australian strain of Rouxiella badensis DAR84756 and resolution of the R. badensis DSM100043 and R. chamberiensis DSM28324 genomes.</title>
        <authorList>
            <person name="Paul S."/>
            <person name="Anderson P.J."/>
            <person name="Maynard G."/>
            <person name="Dyall-Smith M."/>
            <person name="Kudinha T."/>
        </authorList>
    </citation>
    <scope>NUCLEOTIDE SEQUENCE</scope>
    <source>
        <strain evidence="9">DSM 28324</strain>
    </source>
</reference>
<dbReference type="InterPro" id="IPR003593">
    <property type="entry name" value="AAA+_ATPase"/>
</dbReference>
<dbReference type="InterPro" id="IPR003439">
    <property type="entry name" value="ABC_transporter-like_ATP-bd"/>
</dbReference>
<comment type="similarity">
    <text evidence="2">Belongs to the ABC transporter superfamily.</text>
</comment>
<keyword evidence="4" id="KW-1003">Cell membrane</keyword>
<feature type="domain" description="ABC transporter" evidence="8">
    <location>
        <begin position="18"/>
        <end position="262"/>
    </location>
</feature>
<dbReference type="SUPFAM" id="SSF52540">
    <property type="entry name" value="P-loop containing nucleoside triphosphate hydrolases"/>
    <property type="match status" value="1"/>
</dbReference>
<dbReference type="GO" id="GO:0005524">
    <property type="term" value="F:ATP binding"/>
    <property type="evidence" value="ECO:0007669"/>
    <property type="project" value="UniProtKB-KW"/>
</dbReference>
<dbReference type="PIRSF" id="PIRSF039085">
    <property type="entry name" value="ABC_ATPase_HisP"/>
    <property type="match status" value="1"/>
</dbReference>
<dbReference type="EMBL" id="CP114058">
    <property type="protein sequence ID" value="WAT02451.1"/>
    <property type="molecule type" value="Genomic_DNA"/>
</dbReference>
<keyword evidence="5" id="KW-0547">Nucleotide-binding</keyword>
<evidence type="ECO:0000256" key="2">
    <source>
        <dbReference type="ARBA" id="ARBA00005417"/>
    </source>
</evidence>
<evidence type="ECO:0000256" key="1">
    <source>
        <dbReference type="ARBA" id="ARBA00004417"/>
    </source>
</evidence>
<dbReference type="CDD" id="cd03262">
    <property type="entry name" value="ABC_HisP_GlnQ"/>
    <property type="match status" value="1"/>
</dbReference>
<comment type="subcellular location">
    <subcellularLocation>
        <location evidence="1">Cell inner membrane</location>
        <topology evidence="1">Peripheral membrane protein</topology>
    </subcellularLocation>
</comment>
<dbReference type="PANTHER" id="PTHR43166:SF35">
    <property type="entry name" value="L-CYSTINE IMPORT ATP-BINDING PROTEIN TCYN"/>
    <property type="match status" value="1"/>
</dbReference>
<dbReference type="PANTHER" id="PTHR43166">
    <property type="entry name" value="AMINO ACID IMPORT ATP-BINDING PROTEIN"/>
    <property type="match status" value="1"/>
</dbReference>
<sequence>MNNNVTALQLNKETQPLLDMRAITKNFGAFTALDAVDFSLYKGDVVAIIGPSGSGKSTLLRCINMLELINSGTITFKGEVLGTEMRGEKCIRAPTKVLDRQRRYFGMVFQGFHLFPHYTVLENVLAGPCIVGRKKRAEVTELGKKLLARVGLADRIHHYPSQLSGGQKQRVAIARALAMDPEVMLFDEPTSALDPELVNEVLDVMRELAAAGTTMIIVTHEMEFARKVANKVVLMDGGIIVDQGSPAHIFSGGGTERCKRFLSSLGLRENS</sequence>
<evidence type="ECO:0000256" key="7">
    <source>
        <dbReference type="ARBA" id="ARBA00023136"/>
    </source>
</evidence>
<dbReference type="PROSITE" id="PS50893">
    <property type="entry name" value="ABC_TRANSPORTER_2"/>
    <property type="match status" value="1"/>
</dbReference>
<dbReference type="InterPro" id="IPR017871">
    <property type="entry name" value="ABC_transporter-like_CS"/>
</dbReference>
<proteinExistence type="inferred from homology"/>
<keyword evidence="6 9" id="KW-0067">ATP-binding</keyword>
<dbReference type="Proteomes" id="UP001164712">
    <property type="component" value="Chromosome"/>
</dbReference>
<dbReference type="InterPro" id="IPR030679">
    <property type="entry name" value="ABC_ATPase_HisP-typ"/>
</dbReference>
<dbReference type="InterPro" id="IPR050086">
    <property type="entry name" value="MetN_ABC_transporter-like"/>
</dbReference>
<evidence type="ECO:0000313" key="9">
    <source>
        <dbReference type="EMBL" id="WAT02451.1"/>
    </source>
</evidence>
<evidence type="ECO:0000313" key="10">
    <source>
        <dbReference type="Proteomes" id="UP001164712"/>
    </source>
</evidence>
<name>A0ABY7HSS1_9GAMM</name>
<dbReference type="Gene3D" id="3.40.50.300">
    <property type="entry name" value="P-loop containing nucleotide triphosphate hydrolases"/>
    <property type="match status" value="1"/>
</dbReference>
<evidence type="ECO:0000256" key="4">
    <source>
        <dbReference type="ARBA" id="ARBA00022475"/>
    </source>
</evidence>
<dbReference type="SMART" id="SM00382">
    <property type="entry name" value="AAA"/>
    <property type="match status" value="1"/>
</dbReference>